<sequence>MAFLEDLDKKLTMLGQGAIQKTKEVTDSAKLLTAIKSLEQQQKEAFGQLGFIYYKEHTEDISPSAADVIHKIKDLEQQIEARKSEMQKMKGTILCPNCNAEIPNNSLFCNVCGAKIEAQKPVNMPVKASAGVCVNCGAPIEEGQQFCMSCGTPISIEMPNPPESGDVYAESQEEANELVQDSGRVCANCGALLEEDQQFCINCGTPVAIEVQQQPEKGVICPNCGKEVSEGMRFCTSCGTKIE</sequence>
<comment type="caution">
    <text evidence="3">The sequence shown here is derived from an EMBL/GenBank/DDBJ whole genome shotgun (WGS) entry which is preliminary data.</text>
</comment>
<feature type="coiled-coil region" evidence="1">
    <location>
        <begin position="65"/>
        <end position="92"/>
    </location>
</feature>
<proteinExistence type="predicted"/>
<evidence type="ECO:0000259" key="2">
    <source>
        <dbReference type="Pfam" id="PF12773"/>
    </source>
</evidence>
<dbReference type="EMBL" id="JAJCIS010000003">
    <property type="protein sequence ID" value="MCB7387058.1"/>
    <property type="molecule type" value="Genomic_DNA"/>
</dbReference>
<dbReference type="Proteomes" id="UP001299546">
    <property type="component" value="Unassembled WGS sequence"/>
</dbReference>
<reference evidence="3 4" key="1">
    <citation type="submission" date="2021-10" db="EMBL/GenBank/DDBJ databases">
        <title>Collection of gut derived symbiotic bacterial strains cultured from healthy donors.</title>
        <authorList>
            <person name="Lin H."/>
            <person name="Littmann E."/>
            <person name="Kohout C."/>
            <person name="Pamer E.G."/>
        </authorList>
    </citation>
    <scope>NUCLEOTIDE SEQUENCE [LARGE SCALE GENOMIC DNA]</scope>
    <source>
        <strain evidence="3 4">DFI.1.165</strain>
    </source>
</reference>
<evidence type="ECO:0000256" key="1">
    <source>
        <dbReference type="SAM" id="Coils"/>
    </source>
</evidence>
<gene>
    <name evidence="3" type="ORF">LIZ65_07125</name>
</gene>
<feature type="domain" description="DZANK-type" evidence="2">
    <location>
        <begin position="95"/>
        <end position="151"/>
    </location>
</feature>
<dbReference type="InterPro" id="IPR025874">
    <property type="entry name" value="DZR"/>
</dbReference>
<feature type="domain" description="DZANK-type" evidence="2">
    <location>
        <begin position="186"/>
        <end position="239"/>
    </location>
</feature>
<dbReference type="PANTHER" id="PTHR40038">
    <property type="entry name" value="MEMBRANE-ASSOCIATED PROTEIN TCAA"/>
    <property type="match status" value="1"/>
</dbReference>
<evidence type="ECO:0000313" key="3">
    <source>
        <dbReference type="EMBL" id="MCB7387058.1"/>
    </source>
</evidence>
<dbReference type="PANTHER" id="PTHR40038:SF1">
    <property type="entry name" value="MEMBRANE-ASSOCIATED PROTEIN TCAA"/>
    <property type="match status" value="1"/>
</dbReference>
<organism evidence="3 4">
    <name type="scientific">Bariatricus massiliensis</name>
    <dbReference type="NCBI Taxonomy" id="1745713"/>
    <lineage>
        <taxon>Bacteria</taxon>
        <taxon>Bacillati</taxon>
        <taxon>Bacillota</taxon>
        <taxon>Clostridia</taxon>
        <taxon>Lachnospirales</taxon>
        <taxon>Lachnospiraceae</taxon>
        <taxon>Bariatricus</taxon>
    </lineage>
</organism>
<dbReference type="Pfam" id="PF12773">
    <property type="entry name" value="DZR"/>
    <property type="match status" value="2"/>
</dbReference>
<keyword evidence="1" id="KW-0175">Coiled coil</keyword>
<keyword evidence="4" id="KW-1185">Reference proteome</keyword>
<accession>A0ABS8DF63</accession>
<dbReference type="RefSeq" id="WP_066733634.1">
    <property type="nucleotide sequence ID" value="NZ_JAJCIQ010000003.1"/>
</dbReference>
<name>A0ABS8DF63_9FIRM</name>
<protein>
    <submittedName>
        <fullName evidence="3">Zinc ribbon domain-containing protein</fullName>
    </submittedName>
</protein>
<evidence type="ECO:0000313" key="4">
    <source>
        <dbReference type="Proteomes" id="UP001299546"/>
    </source>
</evidence>